<dbReference type="Gene3D" id="3.55.50.10">
    <property type="entry name" value="Baseplate protein-like domains"/>
    <property type="match status" value="1"/>
</dbReference>
<organism evidence="5 6">
    <name type="scientific">Cronobacter sakazakii</name>
    <name type="common">Enterobacter sakazakii</name>
    <dbReference type="NCBI Taxonomy" id="28141"/>
    <lineage>
        <taxon>Bacteria</taxon>
        <taxon>Pseudomonadati</taxon>
        <taxon>Pseudomonadota</taxon>
        <taxon>Gammaproteobacteria</taxon>
        <taxon>Enterobacterales</taxon>
        <taxon>Enterobacteriaceae</taxon>
        <taxon>Cronobacter</taxon>
    </lineage>
</organism>
<dbReference type="InterPro" id="IPR037026">
    <property type="entry name" value="Vgr_OB-fold_dom_sf"/>
</dbReference>
<dbReference type="InterPro" id="IPR017847">
    <property type="entry name" value="T6SS_RhsGE_Vgr_subset"/>
</dbReference>
<dbReference type="NCBIfam" id="TIGR03361">
    <property type="entry name" value="VI_Rhs_Vgr"/>
    <property type="match status" value="1"/>
</dbReference>
<comment type="similarity">
    <text evidence="1">Belongs to the VgrG protein family.</text>
</comment>
<feature type="domain" description="Gp5/Type VI secretion system Vgr protein OB-fold" evidence="2">
    <location>
        <begin position="390"/>
        <end position="455"/>
    </location>
</feature>
<dbReference type="Pfam" id="PF04717">
    <property type="entry name" value="Phage_base_V"/>
    <property type="match status" value="1"/>
</dbReference>
<evidence type="ECO:0000259" key="2">
    <source>
        <dbReference type="Pfam" id="PF04717"/>
    </source>
</evidence>
<evidence type="ECO:0000259" key="4">
    <source>
        <dbReference type="Pfam" id="PF13296"/>
    </source>
</evidence>
<feature type="domain" description="Putative type VI secretion system Rhs element associated Vgr" evidence="4">
    <location>
        <begin position="476"/>
        <end position="576"/>
    </location>
</feature>
<dbReference type="NCBIfam" id="TIGR01646">
    <property type="entry name" value="vgr_GE"/>
    <property type="match status" value="1"/>
</dbReference>
<gene>
    <name evidence="5" type="ORF">B7T07_02120</name>
</gene>
<dbReference type="Proteomes" id="UP000244856">
    <property type="component" value="Unassembled WGS sequence"/>
</dbReference>
<evidence type="ECO:0000313" key="6">
    <source>
        <dbReference type="Proteomes" id="UP000244856"/>
    </source>
</evidence>
<dbReference type="InterPro" id="IPR006533">
    <property type="entry name" value="T6SS_Vgr_RhsGE"/>
</dbReference>
<dbReference type="InterPro" id="IPR018769">
    <property type="entry name" value="VgrG2_DUF2345"/>
</dbReference>
<feature type="domain" description="DUF2345" evidence="3">
    <location>
        <begin position="603"/>
        <end position="730"/>
    </location>
</feature>
<accession>A0AA45C3C7</accession>
<evidence type="ECO:0000313" key="5">
    <source>
        <dbReference type="EMBL" id="PUW07074.1"/>
    </source>
</evidence>
<dbReference type="Pfam" id="PF13296">
    <property type="entry name" value="T6SS_Vgr"/>
    <property type="match status" value="1"/>
</dbReference>
<dbReference type="Gene3D" id="4.10.220.110">
    <property type="match status" value="1"/>
</dbReference>
<sequence>MTISDKGSSVSSRYTLEIAHSRVRPDVLNFHGREALSEPYEWRIEFTAPQSDLAPDDVLLKYATLKMLSGRVVYGVITRFEWLGTSADQTHYAVTLASRLALLSLTHRCAVYQNLSVPELLEQILRAHGLEGPDFDFRLERTYPQRELITQWRETDLEFIQRILSEVGIWFRTEMNAVTQLETLIVGDSQLNCVFGVSVPYREPSGLYDGAQDAVWDVRCWQNTVTGVVRTRDYNYRTADTPMDSAVMVRSEAITTGEHYRYGAPFLEAGGDATSEPETESGAFYARIHHERELNSATRLHLFSNASHLTPGQVLETPESPVIALKEGMLITLATYRAARDTRLHVSLWGIPYSERVNYRPVEIIRPEIHGTLPARIESREPHDTYAWLDDTGRYRVKLDFSREDAEPGYHYLWVRQAKPYAGDAFGWHTPLLDGTEVSIAFDDGNIDRPYIAHAFHDAEHADIVTRDNRSQNILRTAARNELRMEDLRGQEHVALTTPYGASFLNQGHITNEQSQQRGAGFELRTDEYGVIRVAKGLFVTAEGQTKAAGEVLEREVAQREIEICLNQIQQLADAAAQAQALEADIASQIAMFNARLKPLNQMVHFHGPQGTAFTSGEHLQMTASKNVVMNAGGSLSMGAMGNMTLNAGEKIGLFAHTGKLNVISGEGPVQFQAQNGTMSLSAQQKISLVSTGDMLFAGKKKVTLIGGGSYLKIEQGKIEYGTTATYLRKVERTMVGAPKNMPLKVQRVGTAYIYSAIYQLQDKHGNILINTPYRLTTPSGQTIAGYSDTEGRSVPVYTRQPEDVELHILHKTASPEESMWFVGETNVYQLETELRENPS</sequence>
<evidence type="ECO:0000256" key="1">
    <source>
        <dbReference type="ARBA" id="ARBA00005558"/>
    </source>
</evidence>
<dbReference type="Gene3D" id="2.40.50.230">
    <property type="entry name" value="Gp5 N-terminal domain"/>
    <property type="match status" value="1"/>
</dbReference>
<evidence type="ECO:0000259" key="3">
    <source>
        <dbReference type="Pfam" id="PF10106"/>
    </source>
</evidence>
<dbReference type="Pfam" id="PF10106">
    <property type="entry name" value="DUF2345"/>
    <property type="match status" value="1"/>
</dbReference>
<dbReference type="InterPro" id="IPR028244">
    <property type="entry name" value="T6SS_Rhs_Vgr_dom"/>
</dbReference>
<dbReference type="SUPFAM" id="SSF69255">
    <property type="entry name" value="gp5 N-terminal domain-like"/>
    <property type="match status" value="1"/>
</dbReference>
<dbReference type="EMBL" id="NCTU01000002">
    <property type="protein sequence ID" value="PUW07074.1"/>
    <property type="molecule type" value="Genomic_DNA"/>
</dbReference>
<dbReference type="AlphaFoldDB" id="A0AA45C3C7"/>
<protein>
    <submittedName>
        <fullName evidence="5">Type VI secretion system tip protein VgrG</fullName>
    </submittedName>
</protein>
<proteinExistence type="inferred from homology"/>
<dbReference type="Pfam" id="PF05954">
    <property type="entry name" value="Phage_GPD"/>
    <property type="match status" value="1"/>
</dbReference>
<reference evidence="5 6" key="1">
    <citation type="submission" date="2017-04" db="EMBL/GenBank/DDBJ databases">
        <title>Cronobacter sakazakii, ST83 Lineage Isolates.</title>
        <authorList>
            <person name="Chase H."/>
            <person name="Tall B."/>
            <person name="Gopinath G."/>
            <person name="Lehner A."/>
        </authorList>
    </citation>
    <scope>NUCLEOTIDE SEQUENCE [LARGE SCALE GENOMIC DNA]</scope>
    <source>
        <strain evidence="5 6">MOD1_Comp15</strain>
    </source>
</reference>
<name>A0AA45C3C7_CROSK</name>
<dbReference type="Gene3D" id="2.30.110.50">
    <property type="match status" value="1"/>
</dbReference>
<comment type="caution">
    <text evidence="5">The sequence shown here is derived from an EMBL/GenBank/DDBJ whole genome shotgun (WGS) entry which is preliminary data.</text>
</comment>
<dbReference type="InterPro" id="IPR006531">
    <property type="entry name" value="Gp5/Vgr_OB"/>
</dbReference>
<dbReference type="SUPFAM" id="SSF69279">
    <property type="entry name" value="Phage tail proteins"/>
    <property type="match status" value="2"/>
</dbReference>
<dbReference type="RefSeq" id="WP_080320378.1">
    <property type="nucleotide sequence ID" value="NZ_CP078110.1"/>
</dbReference>